<feature type="signal peptide" evidence="2">
    <location>
        <begin position="1"/>
        <end position="23"/>
    </location>
</feature>
<dbReference type="Proteomes" id="UP000184693">
    <property type="component" value="Unassembled WGS sequence"/>
</dbReference>
<protein>
    <submittedName>
        <fullName evidence="3">Uncharacterized protein</fullName>
    </submittedName>
</protein>
<evidence type="ECO:0000313" key="4">
    <source>
        <dbReference type="Proteomes" id="UP000184693"/>
    </source>
</evidence>
<name>A0A1N6FAM0_9BURK</name>
<dbReference type="AlphaFoldDB" id="A0A1N6FAM0"/>
<evidence type="ECO:0000256" key="2">
    <source>
        <dbReference type="SAM" id="SignalP"/>
    </source>
</evidence>
<dbReference type="RefSeq" id="WP_074263623.1">
    <property type="nucleotide sequence ID" value="NZ_FSRM01000001.1"/>
</dbReference>
<organism evidence="3 4">
    <name type="scientific">Paraburkholderia phenazinium</name>
    <dbReference type="NCBI Taxonomy" id="60549"/>
    <lineage>
        <taxon>Bacteria</taxon>
        <taxon>Pseudomonadati</taxon>
        <taxon>Pseudomonadota</taxon>
        <taxon>Betaproteobacteria</taxon>
        <taxon>Burkholderiales</taxon>
        <taxon>Burkholderiaceae</taxon>
        <taxon>Paraburkholderia</taxon>
    </lineage>
</organism>
<dbReference type="EMBL" id="FSRM01000001">
    <property type="protein sequence ID" value="SIN92323.1"/>
    <property type="molecule type" value="Genomic_DNA"/>
</dbReference>
<evidence type="ECO:0000256" key="1">
    <source>
        <dbReference type="SAM" id="MobiDB-lite"/>
    </source>
</evidence>
<proteinExistence type="predicted"/>
<gene>
    <name evidence="3" type="ORF">SAMN05444168_1408</name>
</gene>
<feature type="chain" id="PRO_5012929743" evidence="2">
    <location>
        <begin position="24"/>
        <end position="86"/>
    </location>
</feature>
<feature type="region of interest" description="Disordered" evidence="1">
    <location>
        <begin position="48"/>
        <end position="86"/>
    </location>
</feature>
<evidence type="ECO:0000313" key="3">
    <source>
        <dbReference type="EMBL" id="SIN92323.1"/>
    </source>
</evidence>
<sequence>MNTKLIAAVLIAASTAIAAPAFAGGTGPAGPVGYDWGATPQGQQVQKAWAQRAERQAAQRNANAAYGGSDSTGSQSGAPSSAGEAH</sequence>
<reference evidence="3 4" key="1">
    <citation type="submission" date="2016-11" db="EMBL/GenBank/DDBJ databases">
        <authorList>
            <person name="Jaros S."/>
            <person name="Januszkiewicz K."/>
            <person name="Wedrychowicz H."/>
        </authorList>
    </citation>
    <scope>NUCLEOTIDE SEQUENCE [LARGE SCALE GENOMIC DNA]</scope>
    <source>
        <strain evidence="3 4">GAS86</strain>
    </source>
</reference>
<accession>A0A1N6FAM0</accession>
<feature type="compositionally biased region" description="Polar residues" evidence="1">
    <location>
        <begin position="69"/>
        <end position="79"/>
    </location>
</feature>
<keyword evidence="2" id="KW-0732">Signal</keyword>